<name>A0AAV7BGD0_ENGPU</name>
<dbReference type="Pfam" id="PF02221">
    <property type="entry name" value="E1_DerP2_DerF2"/>
    <property type="match status" value="1"/>
</dbReference>
<dbReference type="InterPro" id="IPR003172">
    <property type="entry name" value="ML_dom"/>
</dbReference>
<accession>A0AAV7BGD0</accession>
<evidence type="ECO:0000256" key="1">
    <source>
        <dbReference type="SAM" id="SignalP"/>
    </source>
</evidence>
<dbReference type="PANTHER" id="PTHR20838:SF0">
    <property type="entry name" value="LYMPHOCYTE ANTIGEN 86"/>
    <property type="match status" value="1"/>
</dbReference>
<evidence type="ECO:0000313" key="4">
    <source>
        <dbReference type="Proteomes" id="UP000824782"/>
    </source>
</evidence>
<dbReference type="Proteomes" id="UP000824782">
    <property type="component" value="Unassembled WGS sequence"/>
</dbReference>
<dbReference type="Gene3D" id="2.60.40.770">
    <property type="match status" value="1"/>
</dbReference>
<proteinExistence type="predicted"/>
<reference evidence="3" key="1">
    <citation type="thesis" date="2020" institute="ProQuest LLC" country="789 East Eisenhower Parkway, Ann Arbor, MI, USA">
        <title>Comparative Genomics and Chromosome Evolution.</title>
        <authorList>
            <person name="Mudd A.B."/>
        </authorList>
    </citation>
    <scope>NUCLEOTIDE SEQUENCE</scope>
    <source>
        <strain evidence="3">237g6f4</strain>
        <tissue evidence="3">Blood</tissue>
    </source>
</reference>
<sequence>MKNFVIFLIISQLLFPGEMKEWPTHTICKTEEVEAYYKSCDPMQDAGLSMDPCYRSLGKRLMAKIGVILRQDINLLYMNSRIGYNGVYLFHEEKTLCEKTAPKFSFCGKKKGEFVLYNHSVKIGGPSLPKGEYFINLELINENNYIIACVNFTVYSHPTV</sequence>
<protein>
    <recommendedName>
        <fullName evidence="2">MD-2-related lipid-recognition domain-containing protein</fullName>
    </recommendedName>
</protein>
<dbReference type="AlphaFoldDB" id="A0AAV7BGD0"/>
<organism evidence="3 4">
    <name type="scientific">Engystomops pustulosus</name>
    <name type="common">Tungara frog</name>
    <name type="synonym">Physalaemus pustulosus</name>
    <dbReference type="NCBI Taxonomy" id="76066"/>
    <lineage>
        <taxon>Eukaryota</taxon>
        <taxon>Metazoa</taxon>
        <taxon>Chordata</taxon>
        <taxon>Craniata</taxon>
        <taxon>Vertebrata</taxon>
        <taxon>Euteleostomi</taxon>
        <taxon>Amphibia</taxon>
        <taxon>Batrachia</taxon>
        <taxon>Anura</taxon>
        <taxon>Neobatrachia</taxon>
        <taxon>Hyloidea</taxon>
        <taxon>Leptodactylidae</taxon>
        <taxon>Leiuperinae</taxon>
        <taxon>Engystomops</taxon>
    </lineage>
</organism>
<feature type="signal peptide" evidence="1">
    <location>
        <begin position="1"/>
        <end position="19"/>
    </location>
</feature>
<dbReference type="PANTHER" id="PTHR20838">
    <property type="entry name" value="LYMPHOCYTE ANTIGEN 86"/>
    <property type="match status" value="1"/>
</dbReference>
<dbReference type="SMART" id="SM00737">
    <property type="entry name" value="ML"/>
    <property type="match status" value="1"/>
</dbReference>
<feature type="domain" description="MD-2-related lipid-recognition" evidence="2">
    <location>
        <begin position="37"/>
        <end position="154"/>
    </location>
</feature>
<dbReference type="InterPro" id="IPR014756">
    <property type="entry name" value="Ig_E-set"/>
</dbReference>
<dbReference type="InterPro" id="IPR039945">
    <property type="entry name" value="LY86"/>
</dbReference>
<dbReference type="SUPFAM" id="SSF81296">
    <property type="entry name" value="E set domains"/>
    <property type="match status" value="1"/>
</dbReference>
<keyword evidence="4" id="KW-1185">Reference proteome</keyword>
<gene>
    <name evidence="3" type="ORF">GDO81_011744</name>
</gene>
<dbReference type="GO" id="GO:0031666">
    <property type="term" value="P:positive regulation of lipopolysaccharide-mediated signaling pathway"/>
    <property type="evidence" value="ECO:0007669"/>
    <property type="project" value="TreeGrafter"/>
</dbReference>
<feature type="chain" id="PRO_5043899627" description="MD-2-related lipid-recognition domain-containing protein" evidence="1">
    <location>
        <begin position="20"/>
        <end position="160"/>
    </location>
</feature>
<comment type="caution">
    <text evidence="3">The sequence shown here is derived from an EMBL/GenBank/DDBJ whole genome shotgun (WGS) entry which is preliminary data.</text>
</comment>
<evidence type="ECO:0000313" key="3">
    <source>
        <dbReference type="EMBL" id="KAG8571662.1"/>
    </source>
</evidence>
<keyword evidence="1" id="KW-0732">Signal</keyword>
<evidence type="ECO:0000259" key="2">
    <source>
        <dbReference type="SMART" id="SM00737"/>
    </source>
</evidence>
<dbReference type="GO" id="GO:0045087">
    <property type="term" value="P:innate immune response"/>
    <property type="evidence" value="ECO:0007669"/>
    <property type="project" value="TreeGrafter"/>
</dbReference>
<dbReference type="EMBL" id="WNYA01000005">
    <property type="protein sequence ID" value="KAG8571662.1"/>
    <property type="molecule type" value="Genomic_DNA"/>
</dbReference>